<evidence type="ECO:0000256" key="5">
    <source>
        <dbReference type="ARBA" id="ARBA00038966"/>
    </source>
</evidence>
<comment type="similarity">
    <text evidence="1">Belongs to the 5-formyltetrahydrofolate cyclo-ligase family.</text>
</comment>
<dbReference type="STRING" id="418985.A0A1V9XHW7"/>
<evidence type="ECO:0000256" key="4">
    <source>
        <dbReference type="ARBA" id="ARBA00036539"/>
    </source>
</evidence>
<comment type="caution">
    <text evidence="6">The sequence shown here is derived from an EMBL/GenBank/DDBJ whole genome shotgun (WGS) entry which is preliminary data.</text>
</comment>
<dbReference type="SUPFAM" id="SSF100950">
    <property type="entry name" value="NagB/RpiA/CoA transferase-like"/>
    <property type="match status" value="1"/>
</dbReference>
<dbReference type="InParanoid" id="A0A1V9XHW7"/>
<dbReference type="AlphaFoldDB" id="A0A1V9XHW7"/>
<dbReference type="FunCoup" id="A0A1V9XHW7">
    <property type="interactions" value="390"/>
</dbReference>
<evidence type="ECO:0000256" key="3">
    <source>
        <dbReference type="ARBA" id="ARBA00022840"/>
    </source>
</evidence>
<keyword evidence="7" id="KW-1185">Reference proteome</keyword>
<dbReference type="InterPro" id="IPR024185">
    <property type="entry name" value="FTHF_cligase-like_sf"/>
</dbReference>
<dbReference type="EMBL" id="MNPL01010419">
    <property type="protein sequence ID" value="OQR73130.1"/>
    <property type="molecule type" value="Genomic_DNA"/>
</dbReference>
<sequence>MEMVQVPSELDFDSMPLTKWNIPQPAMAAPWIEAIEAGGLDLILCPGIAFTTEGYRLGRGMGYYDRYLQKLKAHCPDKKMTLVGLALSVQIVPDGELPRGPNDVKLDHILQA</sequence>
<keyword evidence="2" id="KW-0547">Nucleotide-binding</keyword>
<accession>A0A1V9XHW7</accession>
<evidence type="ECO:0000313" key="7">
    <source>
        <dbReference type="Proteomes" id="UP000192247"/>
    </source>
</evidence>
<proteinExistence type="inferred from homology"/>
<dbReference type="EC" id="6.3.3.2" evidence="5"/>
<protein>
    <recommendedName>
        <fullName evidence="5">5-formyltetrahydrofolate cyclo-ligase</fullName>
        <ecNumber evidence="5">6.3.3.2</ecNumber>
    </recommendedName>
</protein>
<dbReference type="InterPro" id="IPR002698">
    <property type="entry name" value="FTHF_cligase"/>
</dbReference>
<dbReference type="OrthoDB" id="2015992at2759"/>
<dbReference type="PANTHER" id="PTHR23407">
    <property type="entry name" value="ATPASE INHIBITOR/5-FORMYLTETRAHYDROFOLATE CYCLO-LIGASE"/>
    <property type="match status" value="1"/>
</dbReference>
<dbReference type="GO" id="GO:0035999">
    <property type="term" value="P:tetrahydrofolate interconversion"/>
    <property type="evidence" value="ECO:0007669"/>
    <property type="project" value="TreeGrafter"/>
</dbReference>
<evidence type="ECO:0000256" key="2">
    <source>
        <dbReference type="ARBA" id="ARBA00022741"/>
    </source>
</evidence>
<dbReference type="Gene3D" id="3.40.50.10420">
    <property type="entry name" value="NagB/RpiA/CoA transferase-like"/>
    <property type="match status" value="1"/>
</dbReference>
<dbReference type="GO" id="GO:0009396">
    <property type="term" value="P:folic acid-containing compound biosynthetic process"/>
    <property type="evidence" value="ECO:0007669"/>
    <property type="project" value="TreeGrafter"/>
</dbReference>
<dbReference type="GO" id="GO:0005524">
    <property type="term" value="F:ATP binding"/>
    <property type="evidence" value="ECO:0007669"/>
    <property type="project" value="UniProtKB-KW"/>
</dbReference>
<evidence type="ECO:0000256" key="1">
    <source>
        <dbReference type="ARBA" id="ARBA00010638"/>
    </source>
</evidence>
<gene>
    <name evidence="6" type="ORF">BIW11_09935</name>
</gene>
<keyword evidence="6" id="KW-0436">Ligase</keyword>
<evidence type="ECO:0000313" key="6">
    <source>
        <dbReference type="EMBL" id="OQR73130.1"/>
    </source>
</evidence>
<comment type="catalytic activity">
    <reaction evidence="4">
        <text>(6S)-5-formyl-5,6,7,8-tetrahydrofolate + ATP = (6R)-5,10-methenyltetrahydrofolate + ADP + phosphate</text>
        <dbReference type="Rhea" id="RHEA:10488"/>
        <dbReference type="ChEBI" id="CHEBI:30616"/>
        <dbReference type="ChEBI" id="CHEBI:43474"/>
        <dbReference type="ChEBI" id="CHEBI:57455"/>
        <dbReference type="ChEBI" id="CHEBI:57457"/>
        <dbReference type="ChEBI" id="CHEBI:456216"/>
        <dbReference type="EC" id="6.3.3.2"/>
    </reaction>
</comment>
<organism evidence="6 7">
    <name type="scientific">Tropilaelaps mercedesae</name>
    <dbReference type="NCBI Taxonomy" id="418985"/>
    <lineage>
        <taxon>Eukaryota</taxon>
        <taxon>Metazoa</taxon>
        <taxon>Ecdysozoa</taxon>
        <taxon>Arthropoda</taxon>
        <taxon>Chelicerata</taxon>
        <taxon>Arachnida</taxon>
        <taxon>Acari</taxon>
        <taxon>Parasitiformes</taxon>
        <taxon>Mesostigmata</taxon>
        <taxon>Gamasina</taxon>
        <taxon>Dermanyssoidea</taxon>
        <taxon>Laelapidae</taxon>
        <taxon>Tropilaelaps</taxon>
    </lineage>
</organism>
<dbReference type="Pfam" id="PF01812">
    <property type="entry name" value="5-FTHF_cyc-lig"/>
    <property type="match status" value="1"/>
</dbReference>
<dbReference type="GO" id="GO:0030272">
    <property type="term" value="F:5-formyltetrahydrofolate cyclo-ligase activity"/>
    <property type="evidence" value="ECO:0007669"/>
    <property type="project" value="UniProtKB-EC"/>
</dbReference>
<keyword evidence="3" id="KW-0067">ATP-binding</keyword>
<reference evidence="6 7" key="1">
    <citation type="journal article" date="2017" name="Gigascience">
        <title>Draft genome of the honey bee ectoparasitic mite, Tropilaelaps mercedesae, is shaped by the parasitic life history.</title>
        <authorList>
            <person name="Dong X."/>
            <person name="Armstrong S.D."/>
            <person name="Xia D."/>
            <person name="Makepeace B.L."/>
            <person name="Darby A.C."/>
            <person name="Kadowaki T."/>
        </authorList>
    </citation>
    <scope>NUCLEOTIDE SEQUENCE [LARGE SCALE GENOMIC DNA]</scope>
    <source>
        <strain evidence="6">Wuxi-XJTLU</strain>
    </source>
</reference>
<name>A0A1V9XHW7_9ACAR</name>
<dbReference type="GO" id="GO:0005739">
    <property type="term" value="C:mitochondrion"/>
    <property type="evidence" value="ECO:0007669"/>
    <property type="project" value="TreeGrafter"/>
</dbReference>
<dbReference type="PANTHER" id="PTHR23407:SF1">
    <property type="entry name" value="5-FORMYLTETRAHYDROFOLATE CYCLO-LIGASE"/>
    <property type="match status" value="1"/>
</dbReference>
<dbReference type="Proteomes" id="UP000192247">
    <property type="component" value="Unassembled WGS sequence"/>
</dbReference>
<dbReference type="InterPro" id="IPR037171">
    <property type="entry name" value="NagB/RpiA_transferase-like"/>
</dbReference>